<accession>A0A2J8JNL5</accession>
<evidence type="ECO:0000256" key="4">
    <source>
        <dbReference type="ARBA" id="ARBA00022449"/>
    </source>
</evidence>
<dbReference type="SUPFAM" id="SSF160240">
    <property type="entry name" value="Cation efflux protein cytoplasmic domain-like"/>
    <property type="match status" value="1"/>
</dbReference>
<dbReference type="GO" id="GO:0062111">
    <property type="term" value="P:zinc ion import into organelle"/>
    <property type="evidence" value="ECO:0007669"/>
    <property type="project" value="UniProtKB-ARBA"/>
</dbReference>
<organism evidence="14 15">
    <name type="scientific">Pan troglodytes</name>
    <name type="common">Chimpanzee</name>
    <dbReference type="NCBI Taxonomy" id="9598"/>
    <lineage>
        <taxon>Eukaryota</taxon>
        <taxon>Metazoa</taxon>
        <taxon>Chordata</taxon>
        <taxon>Craniata</taxon>
        <taxon>Vertebrata</taxon>
        <taxon>Euteleostomi</taxon>
        <taxon>Mammalia</taxon>
        <taxon>Eutheria</taxon>
        <taxon>Euarchontoglires</taxon>
        <taxon>Primates</taxon>
        <taxon>Haplorrhini</taxon>
        <taxon>Catarrhini</taxon>
        <taxon>Hominidae</taxon>
        <taxon>Pan</taxon>
    </lineage>
</organism>
<dbReference type="InterPro" id="IPR050681">
    <property type="entry name" value="CDF/SLC30A"/>
</dbReference>
<dbReference type="FunFam" id="1.20.1510.10:FF:000030">
    <property type="entry name" value="zinc transporter 2 isoform X2"/>
    <property type="match status" value="1"/>
</dbReference>
<evidence type="ECO:0000256" key="9">
    <source>
        <dbReference type="ARBA" id="ARBA00023136"/>
    </source>
</evidence>
<protein>
    <submittedName>
        <fullName evidence="14">SLC30A2 isoform 1</fullName>
    </submittedName>
</protein>
<dbReference type="InterPro" id="IPR058533">
    <property type="entry name" value="Cation_efflux_TM"/>
</dbReference>
<dbReference type="EMBL" id="NBAG03000438">
    <property type="protein sequence ID" value="PNI24351.1"/>
    <property type="molecule type" value="Genomic_DNA"/>
</dbReference>
<keyword evidence="9 11" id="KW-0472">Membrane</keyword>
<evidence type="ECO:0000259" key="13">
    <source>
        <dbReference type="Pfam" id="PF16916"/>
    </source>
</evidence>
<dbReference type="Gene3D" id="1.20.1510.10">
    <property type="entry name" value="Cation efflux protein transmembrane domain"/>
    <property type="match status" value="1"/>
</dbReference>
<feature type="domain" description="Cation efflux protein transmembrane" evidence="12">
    <location>
        <begin position="90"/>
        <end position="229"/>
    </location>
</feature>
<dbReference type="SUPFAM" id="SSF161111">
    <property type="entry name" value="Cation efflux protein transmembrane domain-like"/>
    <property type="match status" value="1"/>
</dbReference>
<evidence type="ECO:0000313" key="15">
    <source>
        <dbReference type="Proteomes" id="UP000236370"/>
    </source>
</evidence>
<feature type="transmembrane region" description="Helical" evidence="11">
    <location>
        <begin position="200"/>
        <end position="221"/>
    </location>
</feature>
<dbReference type="InterPro" id="IPR027470">
    <property type="entry name" value="Cation_efflux_CTD"/>
</dbReference>
<keyword evidence="3" id="KW-0813">Transport</keyword>
<dbReference type="GO" id="GO:0015297">
    <property type="term" value="F:antiporter activity"/>
    <property type="evidence" value="ECO:0007669"/>
    <property type="project" value="UniProtKB-KW"/>
</dbReference>
<evidence type="ECO:0000256" key="2">
    <source>
        <dbReference type="ARBA" id="ARBA00008873"/>
    </source>
</evidence>
<comment type="subcellular location">
    <subcellularLocation>
        <location evidence="1">Membrane</location>
        <topology evidence="1">Multi-pass membrane protein</topology>
    </subcellularLocation>
</comment>
<dbReference type="Proteomes" id="UP000236370">
    <property type="component" value="Unassembled WGS sequence"/>
</dbReference>
<keyword evidence="4" id="KW-0050">Antiport</keyword>
<evidence type="ECO:0000256" key="11">
    <source>
        <dbReference type="SAM" id="Phobius"/>
    </source>
</evidence>
<evidence type="ECO:0000256" key="7">
    <source>
        <dbReference type="ARBA" id="ARBA00022989"/>
    </source>
</evidence>
<dbReference type="InterPro" id="IPR036837">
    <property type="entry name" value="Cation_efflux_CTD_sf"/>
</dbReference>
<dbReference type="GO" id="GO:0031410">
    <property type="term" value="C:cytoplasmic vesicle"/>
    <property type="evidence" value="ECO:0007669"/>
    <property type="project" value="UniProtKB-ARBA"/>
</dbReference>
<feature type="transmembrane region" description="Helical" evidence="11">
    <location>
        <begin position="168"/>
        <end position="193"/>
    </location>
</feature>
<feature type="transmembrane region" description="Helical" evidence="11">
    <location>
        <begin position="126"/>
        <end position="148"/>
    </location>
</feature>
<evidence type="ECO:0000256" key="6">
    <source>
        <dbReference type="ARBA" id="ARBA00022906"/>
    </source>
</evidence>
<gene>
    <name evidence="14" type="ORF">CK820_G0045724</name>
</gene>
<evidence type="ECO:0000256" key="5">
    <source>
        <dbReference type="ARBA" id="ARBA00022692"/>
    </source>
</evidence>
<comment type="catalytic activity">
    <reaction evidence="10">
        <text>Zn(2+)(in) + 2 H(+)(out) = Zn(2+)(out) + 2 H(+)(in)</text>
        <dbReference type="Rhea" id="RHEA:72627"/>
        <dbReference type="ChEBI" id="CHEBI:15378"/>
        <dbReference type="ChEBI" id="CHEBI:29105"/>
    </reaction>
</comment>
<proteinExistence type="inferred from homology"/>
<dbReference type="InterPro" id="IPR002524">
    <property type="entry name" value="Cation_efflux"/>
</dbReference>
<dbReference type="NCBIfam" id="TIGR01297">
    <property type="entry name" value="CDF"/>
    <property type="match status" value="1"/>
</dbReference>
<reference evidence="14 15" key="1">
    <citation type="submission" date="2017-12" db="EMBL/GenBank/DDBJ databases">
        <title>High-resolution comparative analysis of great ape genomes.</title>
        <authorList>
            <person name="Pollen A."/>
            <person name="Hastie A."/>
            <person name="Hormozdiari F."/>
            <person name="Dougherty M."/>
            <person name="Liu R."/>
            <person name="Chaisson M."/>
            <person name="Hoppe E."/>
            <person name="Hill C."/>
            <person name="Pang A."/>
            <person name="Hillier L."/>
            <person name="Baker C."/>
            <person name="Armstrong J."/>
            <person name="Shendure J."/>
            <person name="Paten B."/>
            <person name="Wilson R."/>
            <person name="Chao H."/>
            <person name="Schneider V."/>
            <person name="Ventura M."/>
            <person name="Kronenberg Z."/>
            <person name="Murali S."/>
            <person name="Gordon D."/>
            <person name="Cantsilieris S."/>
            <person name="Munson K."/>
            <person name="Nelson B."/>
            <person name="Raja A."/>
            <person name="Underwood J."/>
            <person name="Diekhans M."/>
            <person name="Fiddes I."/>
            <person name="Haussler D."/>
            <person name="Eichler E."/>
        </authorList>
    </citation>
    <scope>NUCLEOTIDE SEQUENCE [LARGE SCALE GENOMIC DNA]</scope>
    <source>
        <strain evidence="14">Yerkes chimp pedigree #C0471</strain>
    </source>
</reference>
<sequence>MEAKEKQHLLDARPAIRSYTGSLWQEGAGWIPLPRPGLDLQAIELAAQSNHHCHAQKGPDSHCDPKKGKAQRQLYVASAICLLFMIGEVVEILGALVSVLSIWVVTGVLVYLAVERLISGDYEIDGGTMLITSGCAVAVNITMGLTLHQSGHGHSHGTTNQQEENPSVRAAFIHVIGDFMQSMGVLVAAYILYFKPEYKYVDPICTFVFSILVLGTTLTILRDVILVLMEGTPKGVDFTAVRDLLLSVEGVEALHSLHIWALTVAQPVLSVHIAIAQNTDAQAVLKTASSRLQGKFHFHTVTIQIEDYSEDMKDCQACQGPSD</sequence>
<dbReference type="Pfam" id="PF16916">
    <property type="entry name" value="ZT_dimer"/>
    <property type="match status" value="1"/>
</dbReference>
<evidence type="ECO:0000313" key="14">
    <source>
        <dbReference type="EMBL" id="PNI24351.1"/>
    </source>
</evidence>
<dbReference type="PANTHER" id="PTHR11562">
    <property type="entry name" value="CATION EFFLUX PROTEIN/ ZINC TRANSPORTER"/>
    <property type="match status" value="1"/>
</dbReference>
<feature type="transmembrane region" description="Helical" evidence="11">
    <location>
        <begin position="96"/>
        <end position="114"/>
    </location>
</feature>
<dbReference type="AlphaFoldDB" id="A0A2J8JNL5"/>
<dbReference type="PANTHER" id="PTHR11562:SF51">
    <property type="entry name" value="PROTON-COUPLED ZINC ANTIPORTER SLC30A2"/>
    <property type="match status" value="1"/>
</dbReference>
<comment type="similarity">
    <text evidence="2">Belongs to the cation diffusion facilitator (CDF) transporter (TC 2.A.4) family. SLC30A subfamily.</text>
</comment>
<keyword evidence="6" id="KW-0862">Zinc</keyword>
<feature type="domain" description="Cation efflux protein cytoplasmic" evidence="13">
    <location>
        <begin position="233"/>
        <end position="308"/>
    </location>
</feature>
<evidence type="ECO:0000256" key="8">
    <source>
        <dbReference type="ARBA" id="ARBA00023065"/>
    </source>
</evidence>
<keyword evidence="6" id="KW-0864">Zinc transport</keyword>
<dbReference type="GO" id="GO:0008324">
    <property type="term" value="F:monoatomic cation transmembrane transporter activity"/>
    <property type="evidence" value="ECO:0007669"/>
    <property type="project" value="InterPro"/>
</dbReference>
<evidence type="ECO:0000256" key="3">
    <source>
        <dbReference type="ARBA" id="ARBA00022448"/>
    </source>
</evidence>
<evidence type="ECO:0000256" key="1">
    <source>
        <dbReference type="ARBA" id="ARBA00004141"/>
    </source>
</evidence>
<keyword evidence="8" id="KW-0406">Ion transport</keyword>
<dbReference type="InterPro" id="IPR027469">
    <property type="entry name" value="Cation_efflux_TMD_sf"/>
</dbReference>
<dbReference type="Pfam" id="PF01545">
    <property type="entry name" value="Cation_efflux"/>
    <property type="match status" value="1"/>
</dbReference>
<keyword evidence="5 11" id="KW-0812">Transmembrane</keyword>
<name>A0A2J8JNL5_PANTR</name>
<dbReference type="GO" id="GO:0016020">
    <property type="term" value="C:membrane"/>
    <property type="evidence" value="ECO:0007669"/>
    <property type="project" value="UniProtKB-SubCell"/>
</dbReference>
<keyword evidence="7 11" id="KW-1133">Transmembrane helix</keyword>
<evidence type="ECO:0000256" key="10">
    <source>
        <dbReference type="ARBA" id="ARBA00048349"/>
    </source>
</evidence>
<evidence type="ECO:0000259" key="12">
    <source>
        <dbReference type="Pfam" id="PF01545"/>
    </source>
</evidence>
<comment type="caution">
    <text evidence="14">The sequence shown here is derived from an EMBL/GenBank/DDBJ whole genome shotgun (WGS) entry which is preliminary data.</text>
</comment>